<evidence type="ECO:0000313" key="2">
    <source>
        <dbReference type="EMBL" id="QVL34893.1"/>
    </source>
</evidence>
<dbReference type="Proteomes" id="UP000676194">
    <property type="component" value="Chromosome"/>
</dbReference>
<feature type="transmembrane region" description="Helical" evidence="1">
    <location>
        <begin position="73"/>
        <end position="90"/>
    </location>
</feature>
<feature type="transmembrane region" description="Helical" evidence="1">
    <location>
        <begin position="43"/>
        <end position="66"/>
    </location>
</feature>
<keyword evidence="1" id="KW-1133">Transmembrane helix</keyword>
<reference evidence="2" key="1">
    <citation type="submission" date="2021-05" db="EMBL/GenBank/DDBJ databases">
        <title>Complete genome sequence of the cellulolytic planctomycete Telmatocola sphagniphila SP2T and characterization of the first cellulase from planctomycetes.</title>
        <authorList>
            <person name="Rakitin A.L."/>
            <person name="Beletsky A.V."/>
            <person name="Naumoff D.G."/>
            <person name="Kulichevskaya I.S."/>
            <person name="Mardanov A.V."/>
            <person name="Ravin N.V."/>
            <person name="Dedysh S.N."/>
        </authorList>
    </citation>
    <scope>NUCLEOTIDE SEQUENCE</scope>
    <source>
        <strain evidence="2">SP2T</strain>
    </source>
</reference>
<evidence type="ECO:0000256" key="1">
    <source>
        <dbReference type="SAM" id="Phobius"/>
    </source>
</evidence>
<dbReference type="AlphaFoldDB" id="A0A8E6BCX7"/>
<dbReference type="InterPro" id="IPR049500">
    <property type="entry name" value="Peptidase_M50B-like"/>
</dbReference>
<dbReference type="Pfam" id="PF13398">
    <property type="entry name" value="Peptidase_M50B"/>
    <property type="match status" value="1"/>
</dbReference>
<evidence type="ECO:0000313" key="3">
    <source>
        <dbReference type="Proteomes" id="UP000676194"/>
    </source>
</evidence>
<keyword evidence="1" id="KW-0472">Membrane</keyword>
<feature type="transmembrane region" description="Helical" evidence="1">
    <location>
        <begin position="110"/>
        <end position="128"/>
    </location>
</feature>
<sequence length="168" mass="18315">MQAVHETGHVIGALLSGGKVERVVLYPLTISRTDLSENPHPLFVVWAGPIFGVIVPLLLWAFVVCIRGTAAFVFRYFAGFCLVVNGIYISCGSFDRVGDCGQMLLHGSSIWELWFFGLLTVPVGLTLWHKQGVHFGLGASKEAVRRDVAWGTLAVFVLLVVLGFLVGE</sequence>
<accession>A0A8E6BCX7</accession>
<dbReference type="KEGG" id="tsph:KIH39_09990"/>
<keyword evidence="3" id="KW-1185">Reference proteome</keyword>
<gene>
    <name evidence="2" type="ORF">KIH39_09990</name>
</gene>
<proteinExistence type="predicted"/>
<keyword evidence="1" id="KW-0812">Transmembrane</keyword>
<dbReference type="EMBL" id="CP074694">
    <property type="protein sequence ID" value="QVL34893.1"/>
    <property type="molecule type" value="Genomic_DNA"/>
</dbReference>
<protein>
    <submittedName>
        <fullName evidence="2">M50 family metallopeptidase</fullName>
    </submittedName>
</protein>
<organism evidence="2 3">
    <name type="scientific">Telmatocola sphagniphila</name>
    <dbReference type="NCBI Taxonomy" id="1123043"/>
    <lineage>
        <taxon>Bacteria</taxon>
        <taxon>Pseudomonadati</taxon>
        <taxon>Planctomycetota</taxon>
        <taxon>Planctomycetia</taxon>
        <taxon>Gemmatales</taxon>
        <taxon>Gemmataceae</taxon>
    </lineage>
</organism>
<feature type="transmembrane region" description="Helical" evidence="1">
    <location>
        <begin position="148"/>
        <end position="167"/>
    </location>
</feature>
<name>A0A8E6BCX7_9BACT</name>